<reference evidence="2 3" key="1">
    <citation type="journal article" date="2021" name="Cell Host Microbe">
        <title>in vivo commensal control of Clostridioides difficile virulence.</title>
        <authorList>
            <person name="Girinathan B.P."/>
            <person name="Dibenedetto N."/>
            <person name="Worley J.N."/>
            <person name="Peltier J."/>
            <person name="Arrieta-Ortiz M.L."/>
            <person name="Rupa Christinal Immanuel S."/>
            <person name="Lavin R."/>
            <person name="Delaney M.L."/>
            <person name="Cummins C."/>
            <person name="Hoffmann M."/>
            <person name="Luo Y."/>
            <person name="Gonzalez-Escalona N."/>
            <person name="Allard M."/>
            <person name="Onderdonk A.B."/>
            <person name="Gerber G.K."/>
            <person name="Sonenshein A.L."/>
            <person name="Baliga N."/>
            <person name="Dupuy B."/>
            <person name="Bry L."/>
        </authorList>
    </citation>
    <scope>NUCLEOTIDE SEQUENCE [LARGE SCALE GENOMIC DNA]</scope>
    <source>
        <strain evidence="2 3">DSM 599</strain>
    </source>
</reference>
<evidence type="ECO:0000256" key="1">
    <source>
        <dbReference type="SAM" id="Phobius"/>
    </source>
</evidence>
<keyword evidence="1" id="KW-0812">Transmembrane</keyword>
<keyword evidence="3" id="KW-1185">Reference proteome</keyword>
<sequence>MKFILMIFIIILSISLIVYGIKKQKKSTKYVGYAGIIFTIISGISNFIYNLNL</sequence>
<dbReference type="EMBL" id="JAIKTU010000006">
    <property type="protein sequence ID" value="MBY0755442.1"/>
    <property type="molecule type" value="Genomic_DNA"/>
</dbReference>
<evidence type="ECO:0008006" key="4">
    <source>
        <dbReference type="Google" id="ProtNLM"/>
    </source>
</evidence>
<feature type="transmembrane region" description="Helical" evidence="1">
    <location>
        <begin position="30"/>
        <end position="49"/>
    </location>
</feature>
<gene>
    <name evidence="2" type="ORF">K5V21_08230</name>
</gene>
<accession>A0ABS7KXR2</accession>
<dbReference type="RefSeq" id="WP_221860753.1">
    <property type="nucleotide sequence ID" value="NZ_JAIKTU010000006.1"/>
</dbReference>
<organism evidence="2 3">
    <name type="scientific">Clostridium sardiniense</name>
    <name type="common">Clostridium absonum</name>
    <dbReference type="NCBI Taxonomy" id="29369"/>
    <lineage>
        <taxon>Bacteria</taxon>
        <taxon>Bacillati</taxon>
        <taxon>Bacillota</taxon>
        <taxon>Clostridia</taxon>
        <taxon>Eubacteriales</taxon>
        <taxon>Clostridiaceae</taxon>
        <taxon>Clostridium</taxon>
    </lineage>
</organism>
<evidence type="ECO:0000313" key="2">
    <source>
        <dbReference type="EMBL" id="MBY0755442.1"/>
    </source>
</evidence>
<keyword evidence="1" id="KW-1133">Transmembrane helix</keyword>
<name>A0ABS7KXR2_CLOSR</name>
<dbReference type="Proteomes" id="UP001299068">
    <property type="component" value="Unassembled WGS sequence"/>
</dbReference>
<comment type="caution">
    <text evidence="2">The sequence shown here is derived from an EMBL/GenBank/DDBJ whole genome shotgun (WGS) entry which is preliminary data.</text>
</comment>
<proteinExistence type="predicted"/>
<keyword evidence="1" id="KW-0472">Membrane</keyword>
<evidence type="ECO:0000313" key="3">
    <source>
        <dbReference type="Proteomes" id="UP001299068"/>
    </source>
</evidence>
<protein>
    <recommendedName>
        <fullName evidence="4">Exosortase</fullName>
    </recommendedName>
</protein>